<name>Q4FU82_PSYA2</name>
<dbReference type="RefSeq" id="WP_011279855.1">
    <property type="nucleotide sequence ID" value="NC_007204.1"/>
</dbReference>
<dbReference type="Proteomes" id="UP000000546">
    <property type="component" value="Chromosome"/>
</dbReference>
<keyword evidence="3" id="KW-1185">Reference proteome</keyword>
<dbReference type="Gene3D" id="3.40.50.300">
    <property type="entry name" value="P-loop containing nucleotide triphosphate hydrolases"/>
    <property type="match status" value="1"/>
</dbReference>
<gene>
    <name evidence="2" type="ordered locus">Psyc_0565</name>
</gene>
<dbReference type="GO" id="GO:0005524">
    <property type="term" value="F:ATP binding"/>
    <property type="evidence" value="ECO:0007669"/>
    <property type="project" value="InterPro"/>
</dbReference>
<evidence type="ECO:0000313" key="2">
    <source>
        <dbReference type="EMBL" id="AAZ18426.1"/>
    </source>
</evidence>
<reference evidence="2 3" key="1">
    <citation type="journal article" date="2010" name="Appl. Environ. Microbiol.">
        <title>The genome sequence of Psychrobacter arcticus 273-4, a psychroactive Siberian permafrost bacterium, reveals mechanisms for adaptation to low-temperature growth.</title>
        <authorList>
            <person name="Ayala-del-Rio H.L."/>
            <person name="Chain P.S."/>
            <person name="Grzymski J.J."/>
            <person name="Ponder M.A."/>
            <person name="Ivanova N."/>
            <person name="Bergholz P.W."/>
            <person name="Di Bartolo G."/>
            <person name="Hauser L."/>
            <person name="Land M."/>
            <person name="Bakermans C."/>
            <person name="Rodrigues D."/>
            <person name="Klappenbach J."/>
            <person name="Zarka D."/>
            <person name="Larimer F."/>
            <person name="Richardson P."/>
            <person name="Murray A."/>
            <person name="Thomashow M."/>
            <person name="Tiedje J.M."/>
        </authorList>
    </citation>
    <scope>NUCLEOTIDE SEQUENCE [LARGE SCALE GENOMIC DNA]</scope>
    <source>
        <strain evidence="3">DSM 17307 / VKM B-2377 / 273-4</strain>
    </source>
</reference>
<feature type="domain" description="ATPase AAA-type core" evidence="1">
    <location>
        <begin position="222"/>
        <end position="295"/>
    </location>
</feature>
<dbReference type="InterPro" id="IPR027417">
    <property type="entry name" value="P-loop_NTPase"/>
</dbReference>
<dbReference type="eggNOG" id="COG1106">
    <property type="taxonomic scope" value="Bacteria"/>
</dbReference>
<sequence>MLKDIKLKFGRAEDLEPQIIKAMPITVFVGPNNSGKSKILSEIQQFCMSGNKFASDVIIEDIELEGIDELLLESKIKSLILEPNPNEAIHPGYIFVGKGHTRHQVPEAQFREALLTPNLQPNHTCTWFLSYNTLILNGSNRINLVNQQDAGNLQQPPHSSFQVLFRDDDKRKEVSRIIYEAFGKYLVIDPTNLGQLNLRLSKVPPKDTMEERGIHQEAVDFHAKALPISLASDGVKAFTGMVTEMIAGDPSVLLMDEPEAFLHPSLSFKLGKEVSQIMSGTDKRLFVATHSPNFVMGCIQSGAPVNIVRLTYRNDVATARILPNEDILKLMRNPLLRSTGVLSGLFYEFVVVTESDADRAFYQEINDRLLKSDGQRGIPNCLFLHAQNKQTVKTIIKPLRELGIPVAGIVDIDVVKDGGSVWTGFLDSGSIPELERSSLATLRQALKKKFEDSGKNMKLDGGIQIFSGEDKEALQNFFDKLADYGLFVVPNGELESWLTELSASGHGPNWLVEIFEKMGEDPNSESYLKPKDDDVWQFIDLISTWFLNPRRKGIPK</sequence>
<dbReference type="AlphaFoldDB" id="Q4FU82"/>
<accession>Q4FU82</accession>
<dbReference type="KEGG" id="par:Psyc_0565"/>
<organism evidence="2 3">
    <name type="scientific">Psychrobacter arcticus (strain DSM 17307 / VKM B-2377 / 273-4)</name>
    <dbReference type="NCBI Taxonomy" id="259536"/>
    <lineage>
        <taxon>Bacteria</taxon>
        <taxon>Pseudomonadati</taxon>
        <taxon>Pseudomonadota</taxon>
        <taxon>Gammaproteobacteria</taxon>
        <taxon>Moraxellales</taxon>
        <taxon>Moraxellaceae</taxon>
        <taxon>Psychrobacter</taxon>
    </lineage>
</organism>
<evidence type="ECO:0000313" key="3">
    <source>
        <dbReference type="Proteomes" id="UP000000546"/>
    </source>
</evidence>
<dbReference type="OrthoDB" id="3322489at2"/>
<dbReference type="Pfam" id="PF13304">
    <property type="entry name" value="AAA_21"/>
    <property type="match status" value="1"/>
</dbReference>
<dbReference type="PANTHER" id="PTHR43581">
    <property type="entry name" value="ATP/GTP PHOSPHATASE"/>
    <property type="match status" value="1"/>
</dbReference>
<dbReference type="HOGENOM" id="CLU_035695_0_0_6"/>
<dbReference type="PANTHER" id="PTHR43581:SF2">
    <property type="entry name" value="EXCINUCLEASE ATPASE SUBUNIT"/>
    <property type="match status" value="1"/>
</dbReference>
<protein>
    <recommendedName>
        <fullName evidence="1">ATPase AAA-type core domain-containing protein</fullName>
    </recommendedName>
</protein>
<dbReference type="GO" id="GO:0016887">
    <property type="term" value="F:ATP hydrolysis activity"/>
    <property type="evidence" value="ECO:0007669"/>
    <property type="project" value="InterPro"/>
</dbReference>
<dbReference type="InterPro" id="IPR003959">
    <property type="entry name" value="ATPase_AAA_core"/>
</dbReference>
<dbReference type="STRING" id="259536.Psyc_0565"/>
<evidence type="ECO:0000259" key="1">
    <source>
        <dbReference type="Pfam" id="PF13304"/>
    </source>
</evidence>
<proteinExistence type="predicted"/>
<dbReference type="InterPro" id="IPR051396">
    <property type="entry name" value="Bact_Antivir_Def_Nuclease"/>
</dbReference>
<dbReference type="EMBL" id="CP000082">
    <property type="protein sequence ID" value="AAZ18426.1"/>
    <property type="molecule type" value="Genomic_DNA"/>
</dbReference>
<dbReference type="SUPFAM" id="SSF52540">
    <property type="entry name" value="P-loop containing nucleoside triphosphate hydrolases"/>
    <property type="match status" value="1"/>
</dbReference>